<proteinExistence type="predicted"/>
<evidence type="ECO:0000313" key="3">
    <source>
        <dbReference type="EMBL" id="EOW77169.1"/>
    </source>
</evidence>
<dbReference type="Pfam" id="PF18885">
    <property type="entry name" value="DUF5648"/>
    <property type="match status" value="1"/>
</dbReference>
<accession>A0ABN0MBY0</accession>
<reference evidence="3 4" key="1">
    <citation type="submission" date="2013-03" db="EMBL/GenBank/DDBJ databases">
        <title>The Genome Sequence of Enterococcus gilvus ATCC BAA-350 (PacBio/Illumina hybrid assembly).</title>
        <authorList>
            <consortium name="The Broad Institute Genomics Platform"/>
            <consortium name="The Broad Institute Genome Sequencing Center for Infectious Disease"/>
            <person name="Earl A."/>
            <person name="Russ C."/>
            <person name="Gilmore M."/>
            <person name="Surin D."/>
            <person name="Walker B."/>
            <person name="Young S."/>
            <person name="Zeng Q."/>
            <person name="Gargeya S."/>
            <person name="Fitzgerald M."/>
            <person name="Haas B."/>
            <person name="Abouelleil A."/>
            <person name="Allen A.W."/>
            <person name="Alvarado L."/>
            <person name="Arachchi H.M."/>
            <person name="Berlin A.M."/>
            <person name="Chapman S.B."/>
            <person name="Gainer-Dewar J."/>
            <person name="Goldberg J."/>
            <person name="Griggs A."/>
            <person name="Gujja S."/>
            <person name="Hansen M."/>
            <person name="Howarth C."/>
            <person name="Imamovic A."/>
            <person name="Ireland A."/>
            <person name="Larimer J."/>
            <person name="McCowan C."/>
            <person name="Murphy C."/>
            <person name="Pearson M."/>
            <person name="Poon T.W."/>
            <person name="Priest M."/>
            <person name="Roberts A."/>
            <person name="Saif S."/>
            <person name="Shea T."/>
            <person name="Sisk P."/>
            <person name="Sykes S."/>
            <person name="Wortman J."/>
            <person name="Nusbaum C."/>
            <person name="Birren B."/>
        </authorList>
    </citation>
    <scope>NUCLEOTIDE SEQUENCE [LARGE SCALE GENOMIC DNA]</scope>
    <source>
        <strain evidence="3 4">ATCC BAA-350</strain>
    </source>
</reference>
<evidence type="ECO:0000313" key="4">
    <source>
        <dbReference type="Proteomes" id="UP000014160"/>
    </source>
</evidence>
<evidence type="ECO:0000259" key="2">
    <source>
        <dbReference type="Pfam" id="PF18885"/>
    </source>
</evidence>
<dbReference type="RefSeq" id="WP_016250226.1">
    <property type="nucleotide sequence ID" value="NZ_ASWH01000005.1"/>
</dbReference>
<dbReference type="InterPro" id="IPR043708">
    <property type="entry name" value="DUF5648"/>
</dbReference>
<feature type="domain" description="DUF5648" evidence="2">
    <location>
        <begin position="35"/>
        <end position="162"/>
    </location>
</feature>
<organism evidence="3 4">
    <name type="scientific">Enterococcus gilvus ATCC BAA-350</name>
    <dbReference type="NCBI Taxonomy" id="1158614"/>
    <lineage>
        <taxon>Bacteria</taxon>
        <taxon>Bacillati</taxon>
        <taxon>Bacillota</taxon>
        <taxon>Bacilli</taxon>
        <taxon>Lactobacillales</taxon>
        <taxon>Enterococcaceae</taxon>
        <taxon>Enterococcus</taxon>
    </lineage>
</organism>
<dbReference type="Proteomes" id="UP000014160">
    <property type="component" value="Unassembled WGS sequence"/>
</dbReference>
<gene>
    <name evidence="3" type="ORF">I592_04145</name>
</gene>
<keyword evidence="4" id="KW-1185">Reference proteome</keyword>
<name>A0ABN0MBY0_9ENTE</name>
<feature type="region of interest" description="Disordered" evidence="1">
    <location>
        <begin position="164"/>
        <end position="192"/>
    </location>
</feature>
<evidence type="ECO:0000256" key="1">
    <source>
        <dbReference type="SAM" id="MobiDB-lite"/>
    </source>
</evidence>
<dbReference type="EMBL" id="ASWH01000005">
    <property type="protein sequence ID" value="EOW77169.1"/>
    <property type="molecule type" value="Genomic_DNA"/>
</dbReference>
<sequence>MKKNMLGKVVVGLGILLGVGGVALASTTDVEASTLYRAYNPNTGEHLYTQNGNEIPFVVRAGWRNEGTAWEAPSKGTPVYRMFNPNRGGDHHYTVNTNEVNMLKSKGWRYEGESWKSGGSTPVYRLYNPNARSGAHHFTTLASEKNNLVSKGWRYEGVAFYSGKDQAPTPPKPTEPTKPKEPTIVSGSVGNTGKVFNTNMEASTYGEDECLKEGSPYSRYVVITIFYSDGSKKYSVSLYAE</sequence>
<comment type="caution">
    <text evidence="3">The sequence shown here is derived from an EMBL/GenBank/DDBJ whole genome shotgun (WGS) entry which is preliminary data.</text>
</comment>
<protein>
    <recommendedName>
        <fullName evidence="2">DUF5648 domain-containing protein</fullName>
    </recommendedName>
</protein>